<dbReference type="EMBL" id="CABFUZ020000088">
    <property type="protein sequence ID" value="VVM05454.1"/>
    <property type="molecule type" value="Genomic_DNA"/>
</dbReference>
<accession>A0A5E6MAY4</accession>
<dbReference type="PANTHER" id="PTHR35534:SF1">
    <property type="entry name" value="LARGE RIBOSOMAL SUBUNIT PROTEIN BL32"/>
    <property type="match status" value="1"/>
</dbReference>
<dbReference type="SUPFAM" id="SSF57829">
    <property type="entry name" value="Zn-binding ribosomal proteins"/>
    <property type="match status" value="1"/>
</dbReference>
<dbReference type="InterPro" id="IPR044957">
    <property type="entry name" value="Ribosomal_bL32_bact"/>
</dbReference>
<organism evidence="7 8">
    <name type="scientific">Methylacidimicrobium cyclopophantes</name>
    <dbReference type="NCBI Taxonomy" id="1041766"/>
    <lineage>
        <taxon>Bacteria</taxon>
        <taxon>Pseudomonadati</taxon>
        <taxon>Verrucomicrobiota</taxon>
        <taxon>Methylacidimicrobium</taxon>
    </lineage>
</organism>
<evidence type="ECO:0000313" key="7">
    <source>
        <dbReference type="EMBL" id="VVM05454.1"/>
    </source>
</evidence>
<evidence type="ECO:0000256" key="1">
    <source>
        <dbReference type="ARBA" id="ARBA00008560"/>
    </source>
</evidence>
<name>A0A5E6MAY4_9BACT</name>
<evidence type="ECO:0000256" key="6">
    <source>
        <dbReference type="SAM" id="MobiDB-lite"/>
    </source>
</evidence>
<protein>
    <recommendedName>
        <fullName evidence="4 5">Large ribosomal subunit protein bL32</fullName>
    </recommendedName>
</protein>
<feature type="compositionally biased region" description="Basic residues" evidence="6">
    <location>
        <begin position="1"/>
        <end position="19"/>
    </location>
</feature>
<proteinExistence type="inferred from homology"/>
<evidence type="ECO:0000256" key="3">
    <source>
        <dbReference type="ARBA" id="ARBA00023274"/>
    </source>
</evidence>
<dbReference type="InterPro" id="IPR011332">
    <property type="entry name" value="Ribosomal_zn-bd"/>
</dbReference>
<dbReference type="OrthoDB" id="9812874at2"/>
<keyword evidence="3 5" id="KW-0687">Ribonucleoprotein</keyword>
<dbReference type="Pfam" id="PF01783">
    <property type="entry name" value="Ribosomal_L32p"/>
    <property type="match status" value="1"/>
</dbReference>
<keyword evidence="8" id="KW-1185">Reference proteome</keyword>
<comment type="similarity">
    <text evidence="1 5">Belongs to the bacterial ribosomal protein bL32 family.</text>
</comment>
<dbReference type="NCBIfam" id="TIGR01031">
    <property type="entry name" value="rpmF_bact"/>
    <property type="match status" value="1"/>
</dbReference>
<evidence type="ECO:0000256" key="4">
    <source>
        <dbReference type="ARBA" id="ARBA00035178"/>
    </source>
</evidence>
<evidence type="ECO:0000313" key="8">
    <source>
        <dbReference type="Proteomes" id="UP000381693"/>
    </source>
</evidence>
<dbReference type="Proteomes" id="UP000381693">
    <property type="component" value="Unassembled WGS sequence"/>
</dbReference>
<dbReference type="AlphaFoldDB" id="A0A5E6MAY4"/>
<evidence type="ECO:0000256" key="2">
    <source>
        <dbReference type="ARBA" id="ARBA00022980"/>
    </source>
</evidence>
<feature type="region of interest" description="Disordered" evidence="6">
    <location>
        <begin position="1"/>
        <end position="35"/>
    </location>
</feature>
<reference evidence="7" key="1">
    <citation type="submission" date="2019-09" db="EMBL/GenBank/DDBJ databases">
        <authorList>
            <person name="Cremers G."/>
        </authorList>
    </citation>
    <scope>NUCLEOTIDE SEQUENCE [LARGE SCALE GENOMIC DNA]</scope>
    <source>
        <strain evidence="7">3B</strain>
    </source>
</reference>
<sequence>MGVPKRKTSKARLRSRKAANRWTPPGLFKDPKTGNLHLPHCVDPATGSYRERQVLSKNVEE</sequence>
<dbReference type="GO" id="GO:0015934">
    <property type="term" value="C:large ribosomal subunit"/>
    <property type="evidence" value="ECO:0007669"/>
    <property type="project" value="InterPro"/>
</dbReference>
<dbReference type="RefSeq" id="WP_142524690.1">
    <property type="nucleotide sequence ID" value="NZ_CABFUZ020000088.1"/>
</dbReference>
<dbReference type="InterPro" id="IPR002677">
    <property type="entry name" value="Ribosomal_bL32"/>
</dbReference>
<gene>
    <name evidence="5 7" type="primary">rpmF</name>
    <name evidence="7" type="ORF">MAMC_00599</name>
</gene>
<dbReference type="GO" id="GO:0003735">
    <property type="term" value="F:structural constituent of ribosome"/>
    <property type="evidence" value="ECO:0007669"/>
    <property type="project" value="InterPro"/>
</dbReference>
<evidence type="ECO:0000256" key="5">
    <source>
        <dbReference type="HAMAP-Rule" id="MF_00340"/>
    </source>
</evidence>
<keyword evidence="2 5" id="KW-0689">Ribosomal protein</keyword>
<dbReference type="GO" id="GO:0006412">
    <property type="term" value="P:translation"/>
    <property type="evidence" value="ECO:0007669"/>
    <property type="project" value="UniProtKB-UniRule"/>
</dbReference>
<dbReference type="HAMAP" id="MF_00340">
    <property type="entry name" value="Ribosomal_bL32"/>
    <property type="match status" value="1"/>
</dbReference>
<dbReference type="PANTHER" id="PTHR35534">
    <property type="entry name" value="50S RIBOSOMAL PROTEIN L32"/>
    <property type="match status" value="1"/>
</dbReference>
<comment type="caution">
    <text evidence="7">The sequence shown here is derived from an EMBL/GenBank/DDBJ whole genome shotgun (WGS) entry which is preliminary data.</text>
</comment>